<accession>A0ACB9G2A6</accession>
<keyword evidence="2" id="KW-1185">Reference proteome</keyword>
<sequence length="211" mass="23319">MFWEIIPSSPITKLITKILDDMVRLSTVNGIIYLLDNPQSHETLKVILSRLGHLILDPVLSIRSAVVDLLLLIMGIHSFQFHMVVHLDVLLSTLANDQPLVAQKITKLLLPSYFPTNVTSEEACNRCVTLIKRSPLAGARFCEFCLSEGASPQSLNLLFKILINLVLSPANISSDQIDGILMAAANICNNLATKPKYKTALKKVLTSKKLM</sequence>
<reference evidence="1 2" key="2">
    <citation type="journal article" date="2022" name="Mol. Ecol. Resour.">
        <title>The genomes of chicory, endive, great burdock and yacon provide insights into Asteraceae paleo-polyploidization history and plant inulin production.</title>
        <authorList>
            <person name="Fan W."/>
            <person name="Wang S."/>
            <person name="Wang H."/>
            <person name="Wang A."/>
            <person name="Jiang F."/>
            <person name="Liu H."/>
            <person name="Zhao H."/>
            <person name="Xu D."/>
            <person name="Zhang Y."/>
        </authorList>
    </citation>
    <scope>NUCLEOTIDE SEQUENCE [LARGE SCALE GENOMIC DNA]</scope>
    <source>
        <strain evidence="2">cv. Yunnan</strain>
        <tissue evidence="1">Leaves</tissue>
    </source>
</reference>
<reference evidence="2" key="1">
    <citation type="journal article" date="2022" name="Mol. Ecol. Resour.">
        <title>The genomes of chicory, endive, great burdock and yacon provide insights into Asteraceae palaeo-polyploidization history and plant inulin production.</title>
        <authorList>
            <person name="Fan W."/>
            <person name="Wang S."/>
            <person name="Wang H."/>
            <person name="Wang A."/>
            <person name="Jiang F."/>
            <person name="Liu H."/>
            <person name="Zhao H."/>
            <person name="Xu D."/>
            <person name="Zhang Y."/>
        </authorList>
    </citation>
    <scope>NUCLEOTIDE SEQUENCE [LARGE SCALE GENOMIC DNA]</scope>
    <source>
        <strain evidence="2">cv. Yunnan</strain>
    </source>
</reference>
<dbReference type="EMBL" id="CM042032">
    <property type="protein sequence ID" value="KAI3777161.1"/>
    <property type="molecule type" value="Genomic_DNA"/>
</dbReference>
<protein>
    <submittedName>
        <fullName evidence="1">Uncharacterized protein</fullName>
    </submittedName>
</protein>
<organism evidence="1 2">
    <name type="scientific">Smallanthus sonchifolius</name>
    <dbReference type="NCBI Taxonomy" id="185202"/>
    <lineage>
        <taxon>Eukaryota</taxon>
        <taxon>Viridiplantae</taxon>
        <taxon>Streptophyta</taxon>
        <taxon>Embryophyta</taxon>
        <taxon>Tracheophyta</taxon>
        <taxon>Spermatophyta</taxon>
        <taxon>Magnoliopsida</taxon>
        <taxon>eudicotyledons</taxon>
        <taxon>Gunneridae</taxon>
        <taxon>Pentapetalae</taxon>
        <taxon>asterids</taxon>
        <taxon>campanulids</taxon>
        <taxon>Asterales</taxon>
        <taxon>Asteraceae</taxon>
        <taxon>Asteroideae</taxon>
        <taxon>Heliantheae alliance</taxon>
        <taxon>Millerieae</taxon>
        <taxon>Smallanthus</taxon>
    </lineage>
</organism>
<name>A0ACB9G2A6_9ASTR</name>
<evidence type="ECO:0000313" key="2">
    <source>
        <dbReference type="Proteomes" id="UP001056120"/>
    </source>
</evidence>
<gene>
    <name evidence="1" type="ORF">L1987_46957</name>
</gene>
<evidence type="ECO:0000313" key="1">
    <source>
        <dbReference type="EMBL" id="KAI3777161.1"/>
    </source>
</evidence>
<comment type="caution">
    <text evidence="1">The sequence shown here is derived from an EMBL/GenBank/DDBJ whole genome shotgun (WGS) entry which is preliminary data.</text>
</comment>
<proteinExistence type="predicted"/>
<dbReference type="Proteomes" id="UP001056120">
    <property type="component" value="Linkage Group LG15"/>
</dbReference>